<name>A0ABP0WBP4_9BRYO</name>
<dbReference type="Proteomes" id="UP001497444">
    <property type="component" value="Chromosome 15"/>
</dbReference>
<accession>A0ABP0WBP4</accession>
<sequence>MSPEKTPDSVDDVKNRLLEKYGKMARIDGTLGGAVNKHWKQYHKVLKADPYFKDIAARSADTTHYKGKHPLLKDFALTDKSVLPKHFSGFAINVGDPNDMPAVMVNELHGVNAVLGAICLEDHSKQKAAMSIGPHSASGAVCPTDHGEHDEDCEKDVVGWERVLQLPQ</sequence>
<organism evidence="1 2">
    <name type="scientific">Sphagnum jensenii</name>
    <dbReference type="NCBI Taxonomy" id="128206"/>
    <lineage>
        <taxon>Eukaryota</taxon>
        <taxon>Viridiplantae</taxon>
        <taxon>Streptophyta</taxon>
        <taxon>Embryophyta</taxon>
        <taxon>Bryophyta</taxon>
        <taxon>Sphagnophytina</taxon>
        <taxon>Sphagnopsida</taxon>
        <taxon>Sphagnales</taxon>
        <taxon>Sphagnaceae</taxon>
        <taxon>Sphagnum</taxon>
    </lineage>
</organism>
<gene>
    <name evidence="1" type="ORF">CSSPJE1EN1_LOCUS8263</name>
</gene>
<proteinExistence type="predicted"/>
<protein>
    <submittedName>
        <fullName evidence="1">Uncharacterized protein</fullName>
    </submittedName>
</protein>
<reference evidence="1" key="1">
    <citation type="submission" date="2024-02" db="EMBL/GenBank/DDBJ databases">
        <authorList>
            <consortium name="ELIXIR-Norway"/>
            <consortium name="Elixir Norway"/>
        </authorList>
    </citation>
    <scope>NUCLEOTIDE SEQUENCE</scope>
</reference>
<keyword evidence="2" id="KW-1185">Reference proteome</keyword>
<evidence type="ECO:0000313" key="1">
    <source>
        <dbReference type="EMBL" id="CAK9262785.1"/>
    </source>
</evidence>
<dbReference type="EMBL" id="OZ020110">
    <property type="protein sequence ID" value="CAK9262785.1"/>
    <property type="molecule type" value="Genomic_DNA"/>
</dbReference>
<evidence type="ECO:0000313" key="2">
    <source>
        <dbReference type="Proteomes" id="UP001497444"/>
    </source>
</evidence>